<reference evidence="6 7" key="1">
    <citation type="submission" date="2018-02" db="EMBL/GenBank/DDBJ databases">
        <title>Genomic Encyclopedia of Archaeal and Bacterial Type Strains, Phase II (KMG-II): from individual species to whole genera.</title>
        <authorList>
            <person name="Goeker M."/>
        </authorList>
    </citation>
    <scope>NUCLEOTIDE SEQUENCE [LARGE SCALE GENOMIC DNA]</scope>
    <source>
        <strain evidence="6 7">DSM 22857</strain>
    </source>
</reference>
<dbReference type="InterPro" id="IPR036388">
    <property type="entry name" value="WH-like_DNA-bd_sf"/>
</dbReference>
<dbReference type="GO" id="GO:0003677">
    <property type="term" value="F:DNA binding"/>
    <property type="evidence" value="ECO:0007669"/>
    <property type="project" value="UniProtKB-KW"/>
</dbReference>
<dbReference type="PANTHER" id="PTHR30419">
    <property type="entry name" value="HTH-TYPE TRANSCRIPTIONAL REGULATOR YBHD"/>
    <property type="match status" value="1"/>
</dbReference>
<sequence>MLRWFQQVADGMTVTEVADLDMVSQPGVSRALARLEKEVGAPLLHRSGRTLRMTRAGAAFKRHVDALLHELDDGLAAVDQLVDPSTGTVALAFQPSFGSLLVPDLVRSFHDVRPGVGFELAQVRSEGVVAVLESGAADLALAGRLTDAAVTWRRLLTEPLRLAVHEGHPLAGRAGVALAEAASEPFAALRPASLLRRQSEELCQRAGFRPRVVLEADELPTVHGLVAAGLAVAVLPAGLAAGPGPSSVRLLPLEDPGATREVGLAWSAERRLLPSAQAFADHVLHRAAAGELPVLR</sequence>
<organism evidence="6 7">
    <name type="scientific">Kineococcus xinjiangensis</name>
    <dbReference type="NCBI Taxonomy" id="512762"/>
    <lineage>
        <taxon>Bacteria</taxon>
        <taxon>Bacillati</taxon>
        <taxon>Actinomycetota</taxon>
        <taxon>Actinomycetes</taxon>
        <taxon>Kineosporiales</taxon>
        <taxon>Kineosporiaceae</taxon>
        <taxon>Kineococcus</taxon>
    </lineage>
</organism>
<proteinExistence type="inferred from homology"/>
<keyword evidence="7" id="KW-1185">Reference proteome</keyword>
<accession>A0A2S6IH51</accession>
<dbReference type="Gene3D" id="1.10.10.10">
    <property type="entry name" value="Winged helix-like DNA-binding domain superfamily/Winged helix DNA-binding domain"/>
    <property type="match status" value="1"/>
</dbReference>
<feature type="domain" description="HTH lysR-type" evidence="5">
    <location>
        <begin position="1"/>
        <end position="54"/>
    </location>
</feature>
<dbReference type="AlphaFoldDB" id="A0A2S6IH51"/>
<dbReference type="InterPro" id="IPR005119">
    <property type="entry name" value="LysR_subst-bd"/>
</dbReference>
<evidence type="ECO:0000313" key="7">
    <source>
        <dbReference type="Proteomes" id="UP000239485"/>
    </source>
</evidence>
<evidence type="ECO:0000313" key="6">
    <source>
        <dbReference type="EMBL" id="PPK93528.1"/>
    </source>
</evidence>
<dbReference type="EMBL" id="PTJD01000010">
    <property type="protein sequence ID" value="PPK93528.1"/>
    <property type="molecule type" value="Genomic_DNA"/>
</dbReference>
<dbReference type="Proteomes" id="UP000239485">
    <property type="component" value="Unassembled WGS sequence"/>
</dbReference>
<dbReference type="Pfam" id="PF03466">
    <property type="entry name" value="LysR_substrate"/>
    <property type="match status" value="1"/>
</dbReference>
<dbReference type="GO" id="GO:0003700">
    <property type="term" value="F:DNA-binding transcription factor activity"/>
    <property type="evidence" value="ECO:0007669"/>
    <property type="project" value="InterPro"/>
</dbReference>
<dbReference type="InterPro" id="IPR050950">
    <property type="entry name" value="HTH-type_LysR_regulators"/>
</dbReference>
<keyword evidence="3 6" id="KW-0238">DNA-binding</keyword>
<keyword evidence="2" id="KW-0805">Transcription regulation</keyword>
<dbReference type="Pfam" id="PF00126">
    <property type="entry name" value="HTH_1"/>
    <property type="match status" value="1"/>
</dbReference>
<dbReference type="PANTHER" id="PTHR30419:SF28">
    <property type="entry name" value="HTH-TYPE TRANSCRIPTIONAL REGULATOR BSDA"/>
    <property type="match status" value="1"/>
</dbReference>
<comment type="caution">
    <text evidence="6">The sequence shown here is derived from an EMBL/GenBank/DDBJ whole genome shotgun (WGS) entry which is preliminary data.</text>
</comment>
<evidence type="ECO:0000259" key="5">
    <source>
        <dbReference type="PROSITE" id="PS50931"/>
    </source>
</evidence>
<name>A0A2S6IH51_9ACTN</name>
<dbReference type="PROSITE" id="PS50931">
    <property type="entry name" value="HTH_LYSR"/>
    <property type="match status" value="1"/>
</dbReference>
<evidence type="ECO:0000256" key="3">
    <source>
        <dbReference type="ARBA" id="ARBA00023125"/>
    </source>
</evidence>
<dbReference type="SUPFAM" id="SSF53850">
    <property type="entry name" value="Periplasmic binding protein-like II"/>
    <property type="match status" value="1"/>
</dbReference>
<dbReference type="InterPro" id="IPR000847">
    <property type="entry name" value="LysR_HTH_N"/>
</dbReference>
<dbReference type="InterPro" id="IPR036390">
    <property type="entry name" value="WH_DNA-bd_sf"/>
</dbReference>
<dbReference type="Gene3D" id="3.40.190.290">
    <property type="match status" value="1"/>
</dbReference>
<keyword evidence="4" id="KW-0804">Transcription</keyword>
<evidence type="ECO:0000256" key="1">
    <source>
        <dbReference type="ARBA" id="ARBA00009437"/>
    </source>
</evidence>
<evidence type="ECO:0000256" key="4">
    <source>
        <dbReference type="ARBA" id="ARBA00023163"/>
    </source>
</evidence>
<evidence type="ECO:0000256" key="2">
    <source>
        <dbReference type="ARBA" id="ARBA00023015"/>
    </source>
</evidence>
<dbReference type="GO" id="GO:0005829">
    <property type="term" value="C:cytosol"/>
    <property type="evidence" value="ECO:0007669"/>
    <property type="project" value="TreeGrafter"/>
</dbReference>
<protein>
    <submittedName>
        <fullName evidence="6">DNA-binding transcriptional LysR family regulator</fullName>
    </submittedName>
</protein>
<gene>
    <name evidence="6" type="ORF">CLV92_110156</name>
</gene>
<dbReference type="SUPFAM" id="SSF46785">
    <property type="entry name" value="Winged helix' DNA-binding domain"/>
    <property type="match status" value="1"/>
</dbReference>
<comment type="similarity">
    <text evidence="1">Belongs to the LysR transcriptional regulatory family.</text>
</comment>